<sequence>MPGSRSTSEQHDRKHSSWWASTMSRIGPSRLDERRSNGEMFILDVRPEQQYQEDHIPESYNAPVYHDLQRGNIEALDQYLNAIPDDTEIITVCKAGIVARKATECLEEEGYTATTLTGGYTGWRQYERNTVLYRIVSFFRKAVW</sequence>
<accession>A0ABD6D1D2</accession>
<dbReference type="Pfam" id="PF00581">
    <property type="entry name" value="Rhodanese"/>
    <property type="match status" value="1"/>
</dbReference>
<evidence type="ECO:0000259" key="1">
    <source>
        <dbReference type="PROSITE" id="PS50206"/>
    </source>
</evidence>
<proteinExistence type="predicted"/>
<dbReference type="InterPro" id="IPR036873">
    <property type="entry name" value="Rhodanese-like_dom_sf"/>
</dbReference>
<dbReference type="SUPFAM" id="SSF52821">
    <property type="entry name" value="Rhodanese/Cell cycle control phosphatase"/>
    <property type="match status" value="1"/>
</dbReference>
<reference evidence="2 3" key="1">
    <citation type="journal article" date="2019" name="Int. J. Syst. Evol. Microbiol.">
        <title>The Global Catalogue of Microorganisms (GCM) 10K type strain sequencing project: providing services to taxonomists for standard genome sequencing and annotation.</title>
        <authorList>
            <consortium name="The Broad Institute Genomics Platform"/>
            <consortium name="The Broad Institute Genome Sequencing Center for Infectious Disease"/>
            <person name="Wu L."/>
            <person name="Ma J."/>
        </authorList>
    </citation>
    <scope>NUCLEOTIDE SEQUENCE [LARGE SCALE GENOMIC DNA]</scope>
    <source>
        <strain evidence="2 3">CGMCC 1.10594</strain>
    </source>
</reference>
<dbReference type="CDD" id="cd00158">
    <property type="entry name" value="RHOD"/>
    <property type="match status" value="1"/>
</dbReference>
<organism evidence="2 3">
    <name type="scientific">Haloplanus ruber</name>
    <dbReference type="NCBI Taxonomy" id="869892"/>
    <lineage>
        <taxon>Archaea</taxon>
        <taxon>Methanobacteriati</taxon>
        <taxon>Methanobacteriota</taxon>
        <taxon>Stenosarchaea group</taxon>
        <taxon>Halobacteria</taxon>
        <taxon>Halobacteriales</taxon>
        <taxon>Haloferacaceae</taxon>
        <taxon>Haloplanus</taxon>
    </lineage>
</organism>
<dbReference type="PROSITE" id="PS50206">
    <property type="entry name" value="RHODANESE_3"/>
    <property type="match status" value="1"/>
</dbReference>
<dbReference type="PANTHER" id="PTHR43031:SF16">
    <property type="entry name" value="OXIDOREDUCTASE"/>
    <property type="match status" value="1"/>
</dbReference>
<name>A0ABD6D1D2_9EURY</name>
<dbReference type="Gene3D" id="3.40.250.10">
    <property type="entry name" value="Rhodanese-like domain"/>
    <property type="match status" value="1"/>
</dbReference>
<dbReference type="AlphaFoldDB" id="A0ABD6D1D2"/>
<comment type="caution">
    <text evidence="2">The sequence shown here is derived from an EMBL/GenBank/DDBJ whole genome shotgun (WGS) entry which is preliminary data.</text>
</comment>
<gene>
    <name evidence="2" type="ORF">ACFSBJ_16035</name>
</gene>
<dbReference type="EMBL" id="JBHUDL010000011">
    <property type="protein sequence ID" value="MFD1635239.1"/>
    <property type="molecule type" value="Genomic_DNA"/>
</dbReference>
<dbReference type="RefSeq" id="WP_379824230.1">
    <property type="nucleotide sequence ID" value="NZ_JBHUDL010000011.1"/>
</dbReference>
<feature type="domain" description="Rhodanese" evidence="1">
    <location>
        <begin position="36"/>
        <end position="132"/>
    </location>
</feature>
<evidence type="ECO:0000313" key="2">
    <source>
        <dbReference type="EMBL" id="MFD1635239.1"/>
    </source>
</evidence>
<dbReference type="InterPro" id="IPR001763">
    <property type="entry name" value="Rhodanese-like_dom"/>
</dbReference>
<evidence type="ECO:0000313" key="3">
    <source>
        <dbReference type="Proteomes" id="UP001597075"/>
    </source>
</evidence>
<dbReference type="SMART" id="SM00450">
    <property type="entry name" value="RHOD"/>
    <property type="match status" value="1"/>
</dbReference>
<dbReference type="Proteomes" id="UP001597075">
    <property type="component" value="Unassembled WGS sequence"/>
</dbReference>
<dbReference type="PANTHER" id="PTHR43031">
    <property type="entry name" value="FAD-DEPENDENT OXIDOREDUCTASE"/>
    <property type="match status" value="1"/>
</dbReference>
<dbReference type="InterPro" id="IPR050229">
    <property type="entry name" value="GlpE_sulfurtransferase"/>
</dbReference>
<keyword evidence="3" id="KW-1185">Reference proteome</keyword>
<protein>
    <submittedName>
        <fullName evidence="2">Rhodanese-like domain-containing protein</fullName>
    </submittedName>
</protein>